<sequence>MAQRSPSFRKCFSDDEGSAVWQRVAHNAVPAGRRVVTVLQEEMPMPVQEALQLVEQRGESSGESRPLSIVEVGSSQVPGSMSTSNAATADAVMHDAHDDVE</sequence>
<gene>
    <name evidence="2" type="ORF">BCR44DRAFT_327098</name>
</gene>
<reference evidence="2 3" key="1">
    <citation type="submission" date="2016-07" db="EMBL/GenBank/DDBJ databases">
        <title>Pervasive Adenine N6-methylation of Active Genes in Fungi.</title>
        <authorList>
            <consortium name="DOE Joint Genome Institute"/>
            <person name="Mondo S.J."/>
            <person name="Dannebaum R.O."/>
            <person name="Kuo R.C."/>
            <person name="Labutti K."/>
            <person name="Haridas S."/>
            <person name="Kuo A."/>
            <person name="Salamov A."/>
            <person name="Ahrendt S.R."/>
            <person name="Lipzen A."/>
            <person name="Sullivan W."/>
            <person name="Andreopoulos W.B."/>
            <person name="Clum A."/>
            <person name="Lindquist E."/>
            <person name="Daum C."/>
            <person name="Ramamoorthy G.K."/>
            <person name="Gryganskyi A."/>
            <person name="Culley D."/>
            <person name="Magnuson J.K."/>
            <person name="James T.Y."/>
            <person name="O'Malley M.A."/>
            <person name="Stajich J.E."/>
            <person name="Spatafora J.W."/>
            <person name="Visel A."/>
            <person name="Grigoriev I.V."/>
        </authorList>
    </citation>
    <scope>NUCLEOTIDE SEQUENCE [LARGE SCALE GENOMIC DNA]</scope>
    <source>
        <strain evidence="2 3">PL171</strain>
    </source>
</reference>
<feature type="compositionally biased region" description="Polar residues" evidence="1">
    <location>
        <begin position="73"/>
        <end position="85"/>
    </location>
</feature>
<evidence type="ECO:0000313" key="3">
    <source>
        <dbReference type="Proteomes" id="UP000193411"/>
    </source>
</evidence>
<name>A0A1Y2HB73_9FUNG</name>
<protein>
    <submittedName>
        <fullName evidence="2">Uncharacterized protein</fullName>
    </submittedName>
</protein>
<keyword evidence="3" id="KW-1185">Reference proteome</keyword>
<accession>A0A1Y2HB73</accession>
<evidence type="ECO:0000313" key="2">
    <source>
        <dbReference type="EMBL" id="ORZ30302.1"/>
    </source>
</evidence>
<dbReference type="AlphaFoldDB" id="A0A1Y2HB73"/>
<organism evidence="2 3">
    <name type="scientific">Catenaria anguillulae PL171</name>
    <dbReference type="NCBI Taxonomy" id="765915"/>
    <lineage>
        <taxon>Eukaryota</taxon>
        <taxon>Fungi</taxon>
        <taxon>Fungi incertae sedis</taxon>
        <taxon>Blastocladiomycota</taxon>
        <taxon>Blastocladiomycetes</taxon>
        <taxon>Blastocladiales</taxon>
        <taxon>Catenariaceae</taxon>
        <taxon>Catenaria</taxon>
    </lineage>
</organism>
<feature type="compositionally biased region" description="Basic and acidic residues" evidence="1">
    <location>
        <begin position="92"/>
        <end position="101"/>
    </location>
</feature>
<dbReference type="EMBL" id="MCFL01000089">
    <property type="protein sequence ID" value="ORZ30302.1"/>
    <property type="molecule type" value="Genomic_DNA"/>
</dbReference>
<comment type="caution">
    <text evidence="2">The sequence shown here is derived from an EMBL/GenBank/DDBJ whole genome shotgun (WGS) entry which is preliminary data.</text>
</comment>
<proteinExistence type="predicted"/>
<dbReference type="Proteomes" id="UP000193411">
    <property type="component" value="Unassembled WGS sequence"/>
</dbReference>
<feature type="region of interest" description="Disordered" evidence="1">
    <location>
        <begin position="73"/>
        <end position="101"/>
    </location>
</feature>
<evidence type="ECO:0000256" key="1">
    <source>
        <dbReference type="SAM" id="MobiDB-lite"/>
    </source>
</evidence>